<proteinExistence type="predicted"/>
<dbReference type="STRING" id="996166.SAMN05192554_1385"/>
<keyword evidence="1" id="KW-0966">Cell projection</keyword>
<organism evidence="1 2">
    <name type="scientific">Haloarchaeobius iranensis</name>
    <dbReference type="NCBI Taxonomy" id="996166"/>
    <lineage>
        <taxon>Archaea</taxon>
        <taxon>Methanobacteriati</taxon>
        <taxon>Methanobacteriota</taxon>
        <taxon>Stenosarchaea group</taxon>
        <taxon>Halobacteria</taxon>
        <taxon>Halobacteriales</taxon>
        <taxon>Halorubellaceae</taxon>
        <taxon>Haloarchaeobius</taxon>
    </lineage>
</organism>
<dbReference type="SUPFAM" id="SSF49899">
    <property type="entry name" value="Concanavalin A-like lectins/glucanases"/>
    <property type="match status" value="1"/>
</dbReference>
<dbReference type="EMBL" id="FNIA01000038">
    <property type="protein sequence ID" value="SDN43693.1"/>
    <property type="molecule type" value="Genomic_DNA"/>
</dbReference>
<dbReference type="Gene3D" id="2.60.120.200">
    <property type="match status" value="1"/>
</dbReference>
<dbReference type="Proteomes" id="UP000199370">
    <property type="component" value="Unassembled WGS sequence"/>
</dbReference>
<name>A0A1H0BE45_9EURY</name>
<dbReference type="Pfam" id="PF13385">
    <property type="entry name" value="Laminin_G_3"/>
    <property type="match status" value="1"/>
</dbReference>
<dbReference type="NCBIfam" id="TIGR02537">
    <property type="entry name" value="arch_flag_Nterm"/>
    <property type="match status" value="1"/>
</dbReference>
<dbReference type="InterPro" id="IPR013320">
    <property type="entry name" value="ConA-like_dom_sf"/>
</dbReference>
<dbReference type="OrthoDB" id="233534at2157"/>
<protein>
    <submittedName>
        <fullName evidence="1">Flagellin N-terminal-like domain-containing protein</fullName>
    </submittedName>
</protein>
<keyword evidence="1" id="KW-0969">Cilium</keyword>
<dbReference type="RefSeq" id="WP_089736404.1">
    <property type="nucleotide sequence ID" value="NZ_FNIA01000038.1"/>
</dbReference>
<gene>
    <name evidence="1" type="ORF">SAMN05192554_1385</name>
</gene>
<keyword evidence="1" id="KW-0282">Flagellum</keyword>
<sequence length="344" mass="36445">MRGKGSTDRAATSPIGTLLLVALAIVAAAGVGVFVLDLSSGQGAPTAEAAFEYRETPAGLEMTAVGIGEDVVVQLNGQPVASFDSDEAGKTVLLPTAPDDRITVVSRDGDQTVLVNRRVDDRDEVGDLIAYYTFDQGTGSTIVDRSGNGNDGTAFRGWSRVTDDTGTAIELDGTSGTHVDIGDLSVDGPASVDEITIAIEYEKDGGPNRIQNLIEHQAGGFAWYMETDGNHVNPHRMEYTIGYSSPPSGTLYADAIDAGESQVLIGTFDGDEMVLYRNGQRVDSVALDRDVELGEVILGADSDPYGVGQNIDGRIYEVRLYYTSFSDSEAAVLTRAMRNNSTAV</sequence>
<reference evidence="1 2" key="1">
    <citation type="submission" date="2016-10" db="EMBL/GenBank/DDBJ databases">
        <authorList>
            <person name="de Groot N.N."/>
        </authorList>
    </citation>
    <scope>NUCLEOTIDE SEQUENCE [LARGE SCALE GENOMIC DNA]</scope>
    <source>
        <strain evidence="2">EB21,IBRC-M 10013,KCTC 4048</strain>
    </source>
</reference>
<accession>A0A1H0BE45</accession>
<keyword evidence="2" id="KW-1185">Reference proteome</keyword>
<dbReference type="AlphaFoldDB" id="A0A1H0BE45"/>
<evidence type="ECO:0000313" key="2">
    <source>
        <dbReference type="Proteomes" id="UP000199370"/>
    </source>
</evidence>
<evidence type="ECO:0000313" key="1">
    <source>
        <dbReference type="EMBL" id="SDN43693.1"/>
    </source>
</evidence>
<dbReference type="InterPro" id="IPR013373">
    <property type="entry name" value="Flagellin/pilin_N_arc"/>
</dbReference>